<accession>A0A2K1JV45</accession>
<reference evidence="2" key="3">
    <citation type="submission" date="2020-12" db="UniProtKB">
        <authorList>
            <consortium name="EnsemblPlants"/>
        </authorList>
    </citation>
    <scope>IDENTIFICATION</scope>
</reference>
<dbReference type="InParanoid" id="A0A2K1JV45"/>
<reference evidence="1 3" key="2">
    <citation type="journal article" date="2018" name="Plant J.">
        <title>The Physcomitrella patens chromosome-scale assembly reveals moss genome structure and evolution.</title>
        <authorList>
            <person name="Lang D."/>
            <person name="Ullrich K.K."/>
            <person name="Murat F."/>
            <person name="Fuchs J."/>
            <person name="Jenkins J."/>
            <person name="Haas F.B."/>
            <person name="Piednoel M."/>
            <person name="Gundlach H."/>
            <person name="Van Bel M."/>
            <person name="Meyberg R."/>
            <person name="Vives C."/>
            <person name="Morata J."/>
            <person name="Symeonidi A."/>
            <person name="Hiss M."/>
            <person name="Muchero W."/>
            <person name="Kamisugi Y."/>
            <person name="Saleh O."/>
            <person name="Blanc G."/>
            <person name="Decker E.L."/>
            <person name="van Gessel N."/>
            <person name="Grimwood J."/>
            <person name="Hayes R.D."/>
            <person name="Graham S.W."/>
            <person name="Gunter L.E."/>
            <person name="McDaniel S.F."/>
            <person name="Hoernstein S.N.W."/>
            <person name="Larsson A."/>
            <person name="Li F.W."/>
            <person name="Perroud P.F."/>
            <person name="Phillips J."/>
            <person name="Ranjan P."/>
            <person name="Rokshar D.S."/>
            <person name="Rothfels C.J."/>
            <person name="Schneider L."/>
            <person name="Shu S."/>
            <person name="Stevenson D.W."/>
            <person name="Thummler F."/>
            <person name="Tillich M."/>
            <person name="Villarreal Aguilar J.C."/>
            <person name="Widiez T."/>
            <person name="Wong G.K."/>
            <person name="Wymore A."/>
            <person name="Zhang Y."/>
            <person name="Zimmer A.D."/>
            <person name="Quatrano R.S."/>
            <person name="Mayer K.F.X."/>
            <person name="Goodstein D."/>
            <person name="Casacuberta J.M."/>
            <person name="Vandepoele K."/>
            <person name="Reski R."/>
            <person name="Cuming A.C."/>
            <person name="Tuskan G.A."/>
            <person name="Maumus F."/>
            <person name="Salse J."/>
            <person name="Schmutz J."/>
            <person name="Rensing S.A."/>
        </authorList>
    </citation>
    <scope>NUCLEOTIDE SEQUENCE [LARGE SCALE GENOMIC DNA]</scope>
    <source>
        <strain evidence="2 3">cv. Gransden 2004</strain>
    </source>
</reference>
<keyword evidence="3" id="KW-1185">Reference proteome</keyword>
<dbReference type="PaxDb" id="3218-PP1S80_55V6.1"/>
<protein>
    <submittedName>
        <fullName evidence="1 2">Uncharacterized protein</fullName>
    </submittedName>
</protein>
<dbReference type="Proteomes" id="UP000006727">
    <property type="component" value="Chromosome 11"/>
</dbReference>
<gene>
    <name evidence="1" type="ORF">PHYPA_015174</name>
</gene>
<organism evidence="1">
    <name type="scientific">Physcomitrium patens</name>
    <name type="common">Spreading-leaved earth moss</name>
    <name type="synonym">Physcomitrella patens</name>
    <dbReference type="NCBI Taxonomy" id="3218"/>
    <lineage>
        <taxon>Eukaryota</taxon>
        <taxon>Viridiplantae</taxon>
        <taxon>Streptophyta</taxon>
        <taxon>Embryophyta</taxon>
        <taxon>Bryophyta</taxon>
        <taxon>Bryophytina</taxon>
        <taxon>Bryopsida</taxon>
        <taxon>Funariidae</taxon>
        <taxon>Funariales</taxon>
        <taxon>Funariaceae</taxon>
        <taxon>Physcomitrium</taxon>
    </lineage>
</organism>
<reference evidence="1 3" key="1">
    <citation type="journal article" date="2008" name="Science">
        <title>The Physcomitrella genome reveals evolutionary insights into the conquest of land by plants.</title>
        <authorList>
            <person name="Rensing S."/>
            <person name="Lang D."/>
            <person name="Zimmer A."/>
            <person name="Terry A."/>
            <person name="Salamov A."/>
            <person name="Shapiro H."/>
            <person name="Nishiyama T."/>
            <person name="Perroud P.-F."/>
            <person name="Lindquist E."/>
            <person name="Kamisugi Y."/>
            <person name="Tanahashi T."/>
            <person name="Sakakibara K."/>
            <person name="Fujita T."/>
            <person name="Oishi K."/>
            <person name="Shin-I T."/>
            <person name="Kuroki Y."/>
            <person name="Toyoda A."/>
            <person name="Suzuki Y."/>
            <person name="Hashimoto A."/>
            <person name="Yamaguchi K."/>
            <person name="Sugano A."/>
            <person name="Kohara Y."/>
            <person name="Fujiyama A."/>
            <person name="Anterola A."/>
            <person name="Aoki S."/>
            <person name="Ashton N."/>
            <person name="Barbazuk W.B."/>
            <person name="Barker E."/>
            <person name="Bennetzen J."/>
            <person name="Bezanilla M."/>
            <person name="Blankenship R."/>
            <person name="Cho S.H."/>
            <person name="Dutcher S."/>
            <person name="Estelle M."/>
            <person name="Fawcett J.A."/>
            <person name="Gundlach H."/>
            <person name="Hanada K."/>
            <person name="Heyl A."/>
            <person name="Hicks K.A."/>
            <person name="Hugh J."/>
            <person name="Lohr M."/>
            <person name="Mayer K."/>
            <person name="Melkozernov A."/>
            <person name="Murata T."/>
            <person name="Nelson D."/>
            <person name="Pils B."/>
            <person name="Prigge M."/>
            <person name="Reiss B."/>
            <person name="Renner T."/>
            <person name="Rombauts S."/>
            <person name="Rushton P."/>
            <person name="Sanderfoot A."/>
            <person name="Schween G."/>
            <person name="Shiu S.-H."/>
            <person name="Stueber K."/>
            <person name="Theodoulou F.L."/>
            <person name="Tu H."/>
            <person name="Van de Peer Y."/>
            <person name="Verrier P.J."/>
            <person name="Waters E."/>
            <person name="Wood A."/>
            <person name="Yang L."/>
            <person name="Cove D."/>
            <person name="Cuming A."/>
            <person name="Hasebe M."/>
            <person name="Lucas S."/>
            <person name="Mishler D.B."/>
            <person name="Reski R."/>
            <person name="Grigoriev I."/>
            <person name="Quatrano R.S."/>
            <person name="Boore J.L."/>
        </authorList>
    </citation>
    <scope>NUCLEOTIDE SEQUENCE [LARGE SCALE GENOMIC DNA]</scope>
    <source>
        <strain evidence="2 3">cv. Gransden 2004</strain>
    </source>
</reference>
<evidence type="ECO:0000313" key="1">
    <source>
        <dbReference type="EMBL" id="PNR45403.1"/>
    </source>
</evidence>
<dbReference type="EnsemblPlants" id="Pp3c11_17920V3.1">
    <property type="protein sequence ID" value="Pp3c11_17920V3.1"/>
    <property type="gene ID" value="Pp3c11_17920"/>
</dbReference>
<name>A0A2K1JV45_PHYPA</name>
<dbReference type="EMBL" id="ABEU02000011">
    <property type="protein sequence ID" value="PNR45403.1"/>
    <property type="molecule type" value="Genomic_DNA"/>
</dbReference>
<dbReference type="Gramene" id="Pp3c11_17920V3.1">
    <property type="protein sequence ID" value="Pp3c11_17920V3.1"/>
    <property type="gene ID" value="Pp3c11_17920"/>
</dbReference>
<evidence type="ECO:0000313" key="3">
    <source>
        <dbReference type="Proteomes" id="UP000006727"/>
    </source>
</evidence>
<evidence type="ECO:0000313" key="2">
    <source>
        <dbReference type="EnsemblPlants" id="Pp3c11_17920V3.1"/>
    </source>
</evidence>
<dbReference type="AlphaFoldDB" id="A0A2K1JV45"/>
<sequence length="73" mass="8097">MAKDGKAGGVDEVDALKAAMLAKDLEVITIRDKMQRLEERSSFILSNMEKLSIGSRDKIASLTEIIAFLTRKK</sequence>
<proteinExistence type="predicted"/>